<accession>A0ABY7MCV4</accession>
<gene>
    <name evidence="1" type="ORF">I3J27_22075</name>
</gene>
<organism evidence="1 2">
    <name type="scientific">Bradyrhizobium xenonodulans</name>
    <dbReference type="NCBI Taxonomy" id="2736875"/>
    <lineage>
        <taxon>Bacteria</taxon>
        <taxon>Pseudomonadati</taxon>
        <taxon>Pseudomonadota</taxon>
        <taxon>Alphaproteobacteria</taxon>
        <taxon>Hyphomicrobiales</taxon>
        <taxon>Nitrobacteraceae</taxon>
        <taxon>Bradyrhizobium</taxon>
    </lineage>
</organism>
<keyword evidence="2" id="KW-1185">Reference proteome</keyword>
<dbReference type="Proteomes" id="UP001179614">
    <property type="component" value="Chromosome"/>
</dbReference>
<name>A0ABY7MCV4_9BRAD</name>
<proteinExistence type="predicted"/>
<protein>
    <recommendedName>
        <fullName evidence="3">Enolase</fullName>
    </recommendedName>
</protein>
<evidence type="ECO:0000313" key="2">
    <source>
        <dbReference type="Proteomes" id="UP001179614"/>
    </source>
</evidence>
<evidence type="ECO:0000313" key="1">
    <source>
        <dbReference type="EMBL" id="WBL75721.1"/>
    </source>
</evidence>
<dbReference type="RefSeq" id="WP_270160537.1">
    <property type="nucleotide sequence ID" value="NZ_CP089391.1"/>
</dbReference>
<reference evidence="1" key="1">
    <citation type="submission" date="2021-12" db="EMBL/GenBank/DDBJ databases">
        <title>Bradyrhizobium xenonodulans sp. nov.</title>
        <authorList>
            <person name="Claassens R."/>
            <person name="Venter S.N."/>
            <person name="Beukes C.W."/>
            <person name="Stepkowski T."/>
            <person name="Steenkamp E.T."/>
        </authorList>
    </citation>
    <scope>NUCLEOTIDE SEQUENCE</scope>
    <source>
        <strain evidence="1">14AB</strain>
    </source>
</reference>
<evidence type="ECO:0008006" key="3">
    <source>
        <dbReference type="Google" id="ProtNLM"/>
    </source>
</evidence>
<dbReference type="EMBL" id="CP089391">
    <property type="protein sequence ID" value="WBL75721.1"/>
    <property type="molecule type" value="Genomic_DNA"/>
</dbReference>
<sequence>MQDIFLPQPFLKAFPKSDAVFVEPVARYQRVLHPLVSIQLPAIDPGLSGWVHLVSPIEPYDGCIGDRSKAYWGPYLQPNWIAFRVGTDDRYELLGDFRFFEAEAAGGEGVKGYLRDHYDEQHSSFSASKAAFARSGQVCRVDGGQEPTPVAALSQLGGIPEVGNLIWEDVEGSAFTYVDGDAAPMTRDGRSYRFIADVPGWHYRASGADSILLYYDPVERIVLETFVFT</sequence>